<dbReference type="Pfam" id="PF04082">
    <property type="entry name" value="Fungal_trans"/>
    <property type="match status" value="1"/>
</dbReference>
<keyword evidence="2" id="KW-0805">Transcription regulation</keyword>
<dbReference type="CDD" id="cd12148">
    <property type="entry name" value="fungal_TF_MHR"/>
    <property type="match status" value="1"/>
</dbReference>
<dbReference type="Proteomes" id="UP001642406">
    <property type="component" value="Unassembled WGS sequence"/>
</dbReference>
<keyword evidence="3" id="KW-0238">DNA-binding</keyword>
<evidence type="ECO:0000313" key="8">
    <source>
        <dbReference type="EMBL" id="CAK7235882.1"/>
    </source>
</evidence>
<feature type="domain" description="Xylanolytic transcriptional activator regulatory" evidence="7">
    <location>
        <begin position="137"/>
        <end position="306"/>
    </location>
</feature>
<protein>
    <recommendedName>
        <fullName evidence="7">Xylanolytic transcriptional activator regulatory domain-containing protein</fullName>
    </recommendedName>
</protein>
<dbReference type="PANTHER" id="PTHR47171:SF6">
    <property type="entry name" value="SPECIFIC TRANSCRIPTION FACTOR, PUTATIVE (AFU_ORTHOLOGUE AFUA_2G06130)-RELATED"/>
    <property type="match status" value="1"/>
</dbReference>
<evidence type="ECO:0000256" key="2">
    <source>
        <dbReference type="ARBA" id="ARBA00023015"/>
    </source>
</evidence>
<keyword evidence="4" id="KW-0804">Transcription</keyword>
<evidence type="ECO:0000256" key="5">
    <source>
        <dbReference type="ARBA" id="ARBA00023242"/>
    </source>
</evidence>
<evidence type="ECO:0000256" key="4">
    <source>
        <dbReference type="ARBA" id="ARBA00023163"/>
    </source>
</evidence>
<feature type="compositionally biased region" description="Polar residues" evidence="6">
    <location>
        <begin position="1"/>
        <end position="12"/>
    </location>
</feature>
<feature type="region of interest" description="Disordered" evidence="6">
    <location>
        <begin position="530"/>
        <end position="549"/>
    </location>
</feature>
<keyword evidence="9" id="KW-1185">Reference proteome</keyword>
<evidence type="ECO:0000259" key="7">
    <source>
        <dbReference type="Pfam" id="PF04082"/>
    </source>
</evidence>
<accession>A0ABP0CUS1</accession>
<organism evidence="8 9">
    <name type="scientific">Sporothrix bragantina</name>
    <dbReference type="NCBI Taxonomy" id="671064"/>
    <lineage>
        <taxon>Eukaryota</taxon>
        <taxon>Fungi</taxon>
        <taxon>Dikarya</taxon>
        <taxon>Ascomycota</taxon>
        <taxon>Pezizomycotina</taxon>
        <taxon>Sordariomycetes</taxon>
        <taxon>Sordariomycetidae</taxon>
        <taxon>Ophiostomatales</taxon>
        <taxon>Ophiostomataceae</taxon>
        <taxon>Sporothrix</taxon>
    </lineage>
</organism>
<proteinExistence type="predicted"/>
<dbReference type="EMBL" id="CAWUHC010000149">
    <property type="protein sequence ID" value="CAK7235882.1"/>
    <property type="molecule type" value="Genomic_DNA"/>
</dbReference>
<evidence type="ECO:0000256" key="3">
    <source>
        <dbReference type="ARBA" id="ARBA00023125"/>
    </source>
</evidence>
<gene>
    <name evidence="8" type="ORF">SBRCBS47491_009445</name>
</gene>
<sequence>MITFEGLSQETESWPREHSPSDSLAAHDKASPIRTRGAPGNHPTLALLPSAATASPPQTSRFIGHLNPEARLVARTRHNSPEPDRERDHLGVWFRDPVPHDIAAEPLPVAANSLQRYVNVIRKFEIPEGTVCTALSNIYFSTIHQFLPMIDEAAFRRRLDDGTLSVSLLLAVLLVVCRDSRAKPHLWFPSQGGGSRIRPLQTREFAQRVYSHLASLLKAEVETDKATLIQVHALMSLHCEGPSGNETASLNLFTAIHYLQVLGMHLPRADETDKSGRCAVIFWSVWSLDRLNAAQYGRPTIIHERDMANKAAFSRTEAAKKKTFAAFIVWLELTVLLDRTISYYRPVAEPTCTGWEEGFPSFEEILSGNDRNIPTQLLYVLEIYYHAIAILTSRFREWNPVTASNASSMRQALSTMHMLQMAQEIQLADLAALPVIPYAMTLCMTVAYRQCRECLSLVIGRATKHLVSACTALEDLAGKWWMAEAMAKLGRQAIGRVEEHRDQQPTPVQMQSQQAQSQQRPAVSVHIPQPAGEATSTESAPNSVADGTLAARNNNSDEVLVSAADVPENLLGPTTAAPPSDSFCSGGEWVPQLDPMDSGHNIQSDPFYDYFLLDSIPNLVYPEAGLRDGLFDEVRLFDGFGTVM</sequence>
<comment type="caution">
    <text evidence="8">The sequence shown here is derived from an EMBL/GenBank/DDBJ whole genome shotgun (WGS) entry which is preliminary data.</text>
</comment>
<dbReference type="PANTHER" id="PTHR47171">
    <property type="entry name" value="FARA-RELATED"/>
    <property type="match status" value="1"/>
</dbReference>
<feature type="region of interest" description="Disordered" evidence="6">
    <location>
        <begin position="499"/>
        <end position="525"/>
    </location>
</feature>
<keyword evidence="5" id="KW-0539">Nucleus</keyword>
<name>A0ABP0CUS1_9PEZI</name>
<evidence type="ECO:0000256" key="1">
    <source>
        <dbReference type="ARBA" id="ARBA00022833"/>
    </source>
</evidence>
<evidence type="ECO:0000313" key="9">
    <source>
        <dbReference type="Proteomes" id="UP001642406"/>
    </source>
</evidence>
<keyword evidence="1" id="KW-0862">Zinc</keyword>
<feature type="compositionally biased region" description="Basic and acidic residues" evidence="6">
    <location>
        <begin position="13"/>
        <end position="31"/>
    </location>
</feature>
<feature type="region of interest" description="Disordered" evidence="6">
    <location>
        <begin position="1"/>
        <end position="44"/>
    </location>
</feature>
<dbReference type="InterPro" id="IPR007219">
    <property type="entry name" value="XnlR_reg_dom"/>
</dbReference>
<reference evidence="8 9" key="1">
    <citation type="submission" date="2024-01" db="EMBL/GenBank/DDBJ databases">
        <authorList>
            <person name="Allen C."/>
            <person name="Tagirdzhanova G."/>
        </authorList>
    </citation>
    <scope>NUCLEOTIDE SEQUENCE [LARGE SCALE GENOMIC DNA]</scope>
</reference>
<evidence type="ECO:0000256" key="6">
    <source>
        <dbReference type="SAM" id="MobiDB-lite"/>
    </source>
</evidence>
<feature type="compositionally biased region" description="Low complexity" evidence="6">
    <location>
        <begin position="504"/>
        <end position="525"/>
    </location>
</feature>
<dbReference type="InterPro" id="IPR052073">
    <property type="entry name" value="Amide_Lactam_Regulators"/>
</dbReference>